<feature type="region of interest" description="Disordered" evidence="1">
    <location>
        <begin position="27"/>
        <end position="63"/>
    </location>
</feature>
<evidence type="ECO:0000256" key="2">
    <source>
        <dbReference type="SAM" id="SignalP"/>
    </source>
</evidence>
<dbReference type="RefSeq" id="WP_369185308.1">
    <property type="nucleotide sequence ID" value="NZ_CP163445.1"/>
</dbReference>
<name>A0AB39TVU3_9ACTN</name>
<proteinExistence type="predicted"/>
<evidence type="ECO:0000313" key="3">
    <source>
        <dbReference type="EMBL" id="XDQ83123.1"/>
    </source>
</evidence>
<dbReference type="EMBL" id="CP163445">
    <property type="protein sequence ID" value="XDQ83123.1"/>
    <property type="molecule type" value="Genomic_DNA"/>
</dbReference>
<evidence type="ECO:0000256" key="1">
    <source>
        <dbReference type="SAM" id="MobiDB-lite"/>
    </source>
</evidence>
<evidence type="ECO:0008006" key="4">
    <source>
        <dbReference type="Google" id="ProtNLM"/>
    </source>
</evidence>
<organism evidence="3">
    <name type="scientific">Streptomyces sp. Y1</name>
    <dbReference type="NCBI Taxonomy" id="3238634"/>
    <lineage>
        <taxon>Bacteria</taxon>
        <taxon>Bacillati</taxon>
        <taxon>Actinomycetota</taxon>
        <taxon>Actinomycetes</taxon>
        <taxon>Kitasatosporales</taxon>
        <taxon>Streptomycetaceae</taxon>
        <taxon>Streptomyces</taxon>
    </lineage>
</organism>
<dbReference type="AlphaFoldDB" id="A0AB39TVU3"/>
<dbReference type="PROSITE" id="PS51257">
    <property type="entry name" value="PROKAR_LIPOPROTEIN"/>
    <property type="match status" value="1"/>
</dbReference>
<sequence length="258" mass="26527">MRSTRIALAAAVVAPLALTLVACGPGDDPSPAASSPATGAASKAPTGAAPTASGPGKAAAAKPLTQDQLVKALLTKKDLDADENRSVVGPPQHEHKQTADKPACQPVLDLDDPGNAAQAPAASATGAYYGGNGREYVEIHLTQYAPGQAEKAMAAAESALASCASFKDTMTNMPQPTTRAKFSKATYDTIGDATLALKAEYHEDGGQNALVETKTYVFVRTGDVITMVADSALHDTAMPDRAQVKQQLDKLNKAAQQG</sequence>
<accession>A0AB39TVU3</accession>
<reference evidence="3" key="1">
    <citation type="submission" date="2024-07" db="EMBL/GenBank/DDBJ databases">
        <authorList>
            <person name="Yu S.T."/>
        </authorList>
    </citation>
    <scope>NUCLEOTIDE SEQUENCE</scope>
    <source>
        <strain evidence="3">Y1</strain>
    </source>
</reference>
<keyword evidence="2" id="KW-0732">Signal</keyword>
<feature type="chain" id="PRO_5044231482" description="Sensor domain-containing protein" evidence="2">
    <location>
        <begin position="23"/>
        <end position="258"/>
    </location>
</feature>
<feature type="signal peptide" evidence="2">
    <location>
        <begin position="1"/>
        <end position="22"/>
    </location>
</feature>
<gene>
    <name evidence="3" type="ORF">AB2U05_33750</name>
</gene>
<protein>
    <recommendedName>
        <fullName evidence="4">Sensor domain-containing protein</fullName>
    </recommendedName>
</protein>